<dbReference type="Gene3D" id="3.40.50.720">
    <property type="entry name" value="NAD(P)-binding Rossmann-like Domain"/>
    <property type="match status" value="1"/>
</dbReference>
<gene>
    <name evidence="3" type="ORF">E6G99_05755</name>
</gene>
<dbReference type="InterPro" id="IPR036291">
    <property type="entry name" value="NAD(P)-bd_dom_sf"/>
</dbReference>
<name>A0A537LIF5_9BACT</name>
<dbReference type="InterPro" id="IPR051450">
    <property type="entry name" value="Gfo/Idh/MocA_Oxidoreductases"/>
</dbReference>
<reference evidence="3 4" key="1">
    <citation type="journal article" date="2019" name="Nat. Microbiol.">
        <title>Mediterranean grassland soil C-N compound turnover is dependent on rainfall and depth, and is mediated by genomically divergent microorganisms.</title>
        <authorList>
            <person name="Diamond S."/>
            <person name="Andeer P.F."/>
            <person name="Li Z."/>
            <person name="Crits-Christoph A."/>
            <person name="Burstein D."/>
            <person name="Anantharaman K."/>
            <person name="Lane K.R."/>
            <person name="Thomas B.C."/>
            <person name="Pan C."/>
            <person name="Northen T.R."/>
            <person name="Banfield J.F."/>
        </authorList>
    </citation>
    <scope>NUCLEOTIDE SEQUENCE [LARGE SCALE GENOMIC DNA]</scope>
    <source>
        <strain evidence="3">NP_2</strain>
    </source>
</reference>
<feature type="domain" description="Gfo/Idh/MocA-like oxidoreductase N-terminal" evidence="1">
    <location>
        <begin position="14"/>
        <end position="119"/>
    </location>
</feature>
<dbReference type="Gene3D" id="3.30.360.10">
    <property type="entry name" value="Dihydrodipicolinate Reductase, domain 2"/>
    <property type="match status" value="1"/>
</dbReference>
<accession>A0A537LIF5</accession>
<organism evidence="3 4">
    <name type="scientific">Candidatus Segetimicrobium genomatis</name>
    <dbReference type="NCBI Taxonomy" id="2569760"/>
    <lineage>
        <taxon>Bacteria</taxon>
        <taxon>Bacillati</taxon>
        <taxon>Candidatus Sysuimicrobiota</taxon>
        <taxon>Candidatus Sysuimicrobiia</taxon>
        <taxon>Candidatus Sysuimicrobiales</taxon>
        <taxon>Candidatus Segetimicrobiaceae</taxon>
        <taxon>Candidatus Segetimicrobium</taxon>
    </lineage>
</organism>
<protein>
    <submittedName>
        <fullName evidence="3">Gfo/Idh/MocA family oxidoreductase</fullName>
    </submittedName>
</protein>
<dbReference type="Proteomes" id="UP000318661">
    <property type="component" value="Unassembled WGS sequence"/>
</dbReference>
<dbReference type="AlphaFoldDB" id="A0A537LIF5"/>
<feature type="domain" description="GFO/IDH/MocA-like oxidoreductase" evidence="2">
    <location>
        <begin position="128"/>
        <end position="255"/>
    </location>
</feature>
<sequence length="336" mass="36506">MRLGIMSFAHLHAEAYVENIRALPNAELVGAADEDTARGDHFARSLGVRVWPAYEDLLAQRLDGVIVCAENARHRAAVEIAVRAGVHVLCEKPLATTLADAQAMLQACGKAGVQLMVAFPMRFSAPIVEARRVLDESRLGEISCCVATNQGQNPRHHRAWFVDKQLAGGGAVIDHTAHLVDALRWFLRSEVAEVYAQTTGLLPGGGSGDVETGGLILLTFVNGVFATIDCSWSRPASYPTWGGLSMAFIGRRGVLDVDAFRQRLTVYPEDSSDTRWQYWGSDANQGMIAEFVSAIEQSRTPAVTGVDGYRALEVIVAAYESARTGRPIRLTRGEDQ</sequence>
<dbReference type="InterPro" id="IPR000683">
    <property type="entry name" value="Gfo/Idh/MocA-like_OxRdtase_N"/>
</dbReference>
<evidence type="ECO:0000259" key="1">
    <source>
        <dbReference type="Pfam" id="PF01408"/>
    </source>
</evidence>
<proteinExistence type="predicted"/>
<dbReference type="PANTHER" id="PTHR43377:SF1">
    <property type="entry name" value="BILIVERDIN REDUCTASE A"/>
    <property type="match status" value="1"/>
</dbReference>
<dbReference type="SUPFAM" id="SSF55347">
    <property type="entry name" value="Glyceraldehyde-3-phosphate dehydrogenase-like, C-terminal domain"/>
    <property type="match status" value="1"/>
</dbReference>
<dbReference type="PANTHER" id="PTHR43377">
    <property type="entry name" value="BILIVERDIN REDUCTASE A"/>
    <property type="match status" value="1"/>
</dbReference>
<evidence type="ECO:0000313" key="4">
    <source>
        <dbReference type="Proteomes" id="UP000318661"/>
    </source>
</evidence>
<dbReference type="SUPFAM" id="SSF51735">
    <property type="entry name" value="NAD(P)-binding Rossmann-fold domains"/>
    <property type="match status" value="1"/>
</dbReference>
<dbReference type="Pfam" id="PF22725">
    <property type="entry name" value="GFO_IDH_MocA_C3"/>
    <property type="match status" value="1"/>
</dbReference>
<evidence type="ECO:0000313" key="3">
    <source>
        <dbReference type="EMBL" id="TMJ07785.1"/>
    </source>
</evidence>
<dbReference type="InterPro" id="IPR055170">
    <property type="entry name" value="GFO_IDH_MocA-like_dom"/>
</dbReference>
<dbReference type="EMBL" id="VBAJ01000151">
    <property type="protein sequence ID" value="TMJ07785.1"/>
    <property type="molecule type" value="Genomic_DNA"/>
</dbReference>
<evidence type="ECO:0000259" key="2">
    <source>
        <dbReference type="Pfam" id="PF22725"/>
    </source>
</evidence>
<comment type="caution">
    <text evidence="3">The sequence shown here is derived from an EMBL/GenBank/DDBJ whole genome shotgun (WGS) entry which is preliminary data.</text>
</comment>
<dbReference type="Pfam" id="PF01408">
    <property type="entry name" value="GFO_IDH_MocA"/>
    <property type="match status" value="1"/>
</dbReference>
<dbReference type="GO" id="GO:0000166">
    <property type="term" value="F:nucleotide binding"/>
    <property type="evidence" value="ECO:0007669"/>
    <property type="project" value="InterPro"/>
</dbReference>